<dbReference type="RefSeq" id="WP_069236039.1">
    <property type="nucleotide sequence ID" value="NZ_CP013449.1"/>
</dbReference>
<name>A0A238H5X0_9BURK</name>
<dbReference type="InterPro" id="IPR043133">
    <property type="entry name" value="GTP-CH-I_C/QueF"/>
</dbReference>
<dbReference type="NCBIfam" id="TIGR00526">
    <property type="entry name" value="folB_dom"/>
    <property type="match status" value="1"/>
</dbReference>
<dbReference type="EC" id="4.1.2.25" evidence="2"/>
<gene>
    <name evidence="2" type="ORF">BSIN_3765</name>
</gene>
<evidence type="ECO:0000313" key="2">
    <source>
        <dbReference type="EMBL" id="SMG00632.1"/>
    </source>
</evidence>
<dbReference type="EMBL" id="FXAN01000058">
    <property type="protein sequence ID" value="SMG00632.1"/>
    <property type="molecule type" value="Genomic_DNA"/>
</dbReference>
<evidence type="ECO:0000259" key="1">
    <source>
        <dbReference type="SMART" id="SM00905"/>
    </source>
</evidence>
<evidence type="ECO:0000313" key="3">
    <source>
        <dbReference type="Proteomes" id="UP000198460"/>
    </source>
</evidence>
<dbReference type="Pfam" id="PF02152">
    <property type="entry name" value="FolB"/>
    <property type="match status" value="1"/>
</dbReference>
<dbReference type="Gene3D" id="3.30.1130.10">
    <property type="match status" value="1"/>
</dbReference>
<dbReference type="Proteomes" id="UP000198460">
    <property type="component" value="Unassembled WGS sequence"/>
</dbReference>
<keyword evidence="2" id="KW-0456">Lyase</keyword>
<sequence>MKPVESPFAAREPMMQNGRGWSVFVDGLSVSARIGIYAHEHAAPQPVVIDARLAYRCEPSDADNDGWIDYDAYCARITSFLAHKPHTRLLETLAVEIAALSFEAWPALDALILALHKPKIRPGTQRIGIELNWTRADYAAWRAGADRASSAIR</sequence>
<dbReference type="AlphaFoldDB" id="A0A238H5X0"/>
<accession>A0A238H5X0</accession>
<organism evidence="2 3">
    <name type="scientific">Burkholderia singularis</name>
    <dbReference type="NCBI Taxonomy" id="1503053"/>
    <lineage>
        <taxon>Bacteria</taxon>
        <taxon>Pseudomonadati</taxon>
        <taxon>Pseudomonadota</taxon>
        <taxon>Betaproteobacteria</taxon>
        <taxon>Burkholderiales</taxon>
        <taxon>Burkholderiaceae</taxon>
        <taxon>Burkholderia</taxon>
        <taxon>pseudomallei group</taxon>
    </lineage>
</organism>
<feature type="domain" description="Dihydroneopterin aldolase/epimerase" evidence="1">
    <location>
        <begin position="23"/>
        <end position="133"/>
    </location>
</feature>
<reference evidence="2 3" key="1">
    <citation type="submission" date="2017-04" db="EMBL/GenBank/DDBJ databases">
        <authorList>
            <person name="Afonso C.L."/>
            <person name="Miller P.J."/>
            <person name="Scott M.A."/>
            <person name="Spackman E."/>
            <person name="Goraichik I."/>
            <person name="Dimitrov K.M."/>
            <person name="Suarez D.L."/>
            <person name="Swayne D.E."/>
        </authorList>
    </citation>
    <scope>NUCLEOTIDE SEQUENCE [LARGE SCALE GENOMIC DNA]</scope>
    <source>
        <strain evidence="2">LMG 28154</strain>
    </source>
</reference>
<proteinExistence type="predicted"/>
<dbReference type="GO" id="GO:0004150">
    <property type="term" value="F:dihydroneopterin aldolase activity"/>
    <property type="evidence" value="ECO:0007669"/>
    <property type="project" value="UniProtKB-EC"/>
</dbReference>
<protein>
    <submittedName>
        <fullName evidence="2">Putative dihydroneopterin aldolase protein</fullName>
        <ecNumber evidence="2">4.1.2.25</ecNumber>
    </submittedName>
</protein>
<dbReference type="GO" id="GO:0006760">
    <property type="term" value="P:folic acid-containing compound metabolic process"/>
    <property type="evidence" value="ECO:0007669"/>
    <property type="project" value="InterPro"/>
</dbReference>
<dbReference type="InterPro" id="IPR006157">
    <property type="entry name" value="FolB_dom"/>
</dbReference>
<dbReference type="SUPFAM" id="SSF55620">
    <property type="entry name" value="Tetrahydrobiopterin biosynthesis enzymes-like"/>
    <property type="match status" value="1"/>
</dbReference>
<dbReference type="SMART" id="SM00905">
    <property type="entry name" value="FolB"/>
    <property type="match status" value="1"/>
</dbReference>